<evidence type="ECO:0000256" key="5">
    <source>
        <dbReference type="ARBA" id="ARBA00022692"/>
    </source>
</evidence>
<dbReference type="OrthoDB" id="675397at2"/>
<keyword evidence="8" id="KW-0472">Membrane</keyword>
<evidence type="ECO:0000256" key="3">
    <source>
        <dbReference type="ARBA" id="ARBA00022475"/>
    </source>
</evidence>
<name>A0A0D0KDZ6_9PSED</name>
<dbReference type="Pfam" id="PF00563">
    <property type="entry name" value="EAL"/>
    <property type="match status" value="1"/>
</dbReference>
<keyword evidence="4" id="KW-0973">c-di-GMP</keyword>
<evidence type="ECO:0000256" key="6">
    <source>
        <dbReference type="ARBA" id="ARBA00022801"/>
    </source>
</evidence>
<dbReference type="PANTHER" id="PTHR33121:SF80">
    <property type="entry name" value="CYCLIC DI-GMP PHOSPHODIESTERASE PDEL"/>
    <property type="match status" value="1"/>
</dbReference>
<dbReference type="Gene3D" id="3.20.20.450">
    <property type="entry name" value="EAL domain"/>
    <property type="match status" value="1"/>
</dbReference>
<evidence type="ECO:0000256" key="4">
    <source>
        <dbReference type="ARBA" id="ARBA00022636"/>
    </source>
</evidence>
<dbReference type="GO" id="GO:0071111">
    <property type="term" value="F:cyclic-guanylate-specific phosphodiesterase activity"/>
    <property type="evidence" value="ECO:0007669"/>
    <property type="project" value="UniProtKB-EC"/>
</dbReference>
<dbReference type="SUPFAM" id="SSF141868">
    <property type="entry name" value="EAL domain-like"/>
    <property type="match status" value="1"/>
</dbReference>
<keyword evidence="7" id="KW-1133">Transmembrane helix</keyword>
<accession>A0A0D0KDZ6</accession>
<dbReference type="SMART" id="SM00052">
    <property type="entry name" value="EAL"/>
    <property type="match status" value="1"/>
</dbReference>
<dbReference type="AlphaFoldDB" id="A0A0D0KDZ6"/>
<proteinExistence type="predicted"/>
<evidence type="ECO:0000313" key="11">
    <source>
        <dbReference type="EMBL" id="KIP95125.1"/>
    </source>
</evidence>
<evidence type="ECO:0000256" key="9">
    <source>
        <dbReference type="ARBA" id="ARBA00034290"/>
    </source>
</evidence>
<evidence type="ECO:0000256" key="8">
    <source>
        <dbReference type="ARBA" id="ARBA00023136"/>
    </source>
</evidence>
<reference evidence="11 12" key="1">
    <citation type="submission" date="2014-12" db="EMBL/GenBank/DDBJ databases">
        <title>16Stimator: statistical estimation of ribosomal gene copy numbers from draft genome assemblies.</title>
        <authorList>
            <person name="Perisin M.A."/>
            <person name="Vetter M."/>
            <person name="Gilbert J.A."/>
            <person name="Bergelson J."/>
        </authorList>
    </citation>
    <scope>NUCLEOTIDE SEQUENCE [LARGE SCALE GENOMIC DNA]</scope>
    <source>
        <strain evidence="11 12">MEJ086</strain>
    </source>
</reference>
<dbReference type="EMBL" id="JXQW01000070">
    <property type="protein sequence ID" value="KIP95125.1"/>
    <property type="molecule type" value="Genomic_DNA"/>
</dbReference>
<evidence type="ECO:0000256" key="1">
    <source>
        <dbReference type="ARBA" id="ARBA00004651"/>
    </source>
</evidence>
<keyword evidence="3" id="KW-1003">Cell membrane</keyword>
<dbReference type="CDD" id="cd01948">
    <property type="entry name" value="EAL"/>
    <property type="match status" value="1"/>
</dbReference>
<evidence type="ECO:0000256" key="2">
    <source>
        <dbReference type="ARBA" id="ARBA00012282"/>
    </source>
</evidence>
<evidence type="ECO:0000313" key="12">
    <source>
        <dbReference type="Proteomes" id="UP000032068"/>
    </source>
</evidence>
<dbReference type="GO" id="GO:0005886">
    <property type="term" value="C:plasma membrane"/>
    <property type="evidence" value="ECO:0007669"/>
    <property type="project" value="UniProtKB-SubCell"/>
</dbReference>
<dbReference type="Proteomes" id="UP000032068">
    <property type="component" value="Unassembled WGS sequence"/>
</dbReference>
<protein>
    <recommendedName>
        <fullName evidence="2">cyclic-guanylate-specific phosphodiesterase</fullName>
        <ecNumber evidence="2">3.1.4.52</ecNumber>
    </recommendedName>
</protein>
<dbReference type="RefSeq" id="WP_042556017.1">
    <property type="nucleotide sequence ID" value="NZ_JXQW01000070.1"/>
</dbReference>
<dbReference type="EC" id="3.1.4.52" evidence="2"/>
<keyword evidence="6" id="KW-0378">Hydrolase</keyword>
<dbReference type="FunFam" id="3.20.20.450:FF:000001">
    <property type="entry name" value="Cyclic di-GMP phosphodiesterase yahA"/>
    <property type="match status" value="1"/>
</dbReference>
<evidence type="ECO:0000259" key="10">
    <source>
        <dbReference type="PROSITE" id="PS50883"/>
    </source>
</evidence>
<dbReference type="InterPro" id="IPR001633">
    <property type="entry name" value="EAL_dom"/>
</dbReference>
<comment type="caution">
    <text evidence="11">The sequence shown here is derived from an EMBL/GenBank/DDBJ whole genome shotgun (WGS) entry which is preliminary data.</text>
</comment>
<keyword evidence="5" id="KW-0812">Transmembrane</keyword>
<dbReference type="PANTHER" id="PTHR33121">
    <property type="entry name" value="CYCLIC DI-GMP PHOSPHODIESTERASE PDEF"/>
    <property type="match status" value="1"/>
</dbReference>
<gene>
    <name evidence="11" type="ORF">RU08_22025</name>
</gene>
<dbReference type="InterPro" id="IPR035919">
    <property type="entry name" value="EAL_sf"/>
</dbReference>
<organism evidence="11 12">
    <name type="scientific">Pseudomonas fulva</name>
    <dbReference type="NCBI Taxonomy" id="47880"/>
    <lineage>
        <taxon>Bacteria</taxon>
        <taxon>Pseudomonadati</taxon>
        <taxon>Pseudomonadota</taxon>
        <taxon>Gammaproteobacteria</taxon>
        <taxon>Pseudomonadales</taxon>
        <taxon>Pseudomonadaceae</taxon>
        <taxon>Pseudomonas</taxon>
    </lineage>
</organism>
<comment type="catalytic activity">
    <reaction evidence="9">
        <text>3',3'-c-di-GMP + H2O = 5'-phosphoguanylyl(3'-&gt;5')guanosine + H(+)</text>
        <dbReference type="Rhea" id="RHEA:24902"/>
        <dbReference type="ChEBI" id="CHEBI:15377"/>
        <dbReference type="ChEBI" id="CHEBI:15378"/>
        <dbReference type="ChEBI" id="CHEBI:58754"/>
        <dbReference type="ChEBI" id="CHEBI:58805"/>
        <dbReference type="EC" id="3.1.4.52"/>
    </reaction>
</comment>
<sequence length="515" mass="56885">MPFSTLRSRGRARRLSTSLGVAALPLLLGIPLMYWQAATLLTNRAEKSALDAQAQLEVVLDNAAQAADAVIELSGRACAEVEPQLRRQATASPFARSVNLVHDGIIYCTSLMGPYSIAEEPAAYSEGRLRLMAGNPVTPERALLVYRQSDTNGSVLIGIDGQHLNNLLQVNGQEVPLQLTVGENWMTADGIVSQSAATQYTDYPYSTASSRYPFRVLASYPSGVSLQYMREHYLPQLLLFLMLGALAGTVTYRFSLRSASPSGELQRALEAGEFIPYYQPLVDARNGTWDGVEVLMRWQHPREGLVPPDQFIPLAERGGLIVPMTSALMNQVREDFASRAHDLPPGFHIGINVTAAHCQNLHLLEECRDFLAAFPARRINLVLELTERQMITPTAVTDRLFTELRELGVRIAIDDFGTGHSSLAYLREFRVDYLKIDRSFVSMIGSDALSRHILDNILDLAVRLELGLVAEGVETAEQSEYLSQRGVQFLQGYLFARPMPAPALFKALETPPQVV</sequence>
<evidence type="ECO:0000256" key="7">
    <source>
        <dbReference type="ARBA" id="ARBA00022989"/>
    </source>
</evidence>
<dbReference type="InterPro" id="IPR050706">
    <property type="entry name" value="Cyclic-di-GMP_PDE-like"/>
</dbReference>
<feature type="domain" description="EAL" evidence="10">
    <location>
        <begin position="258"/>
        <end position="512"/>
    </location>
</feature>
<comment type="subcellular location">
    <subcellularLocation>
        <location evidence="1">Cell membrane</location>
        <topology evidence="1">Multi-pass membrane protein</topology>
    </subcellularLocation>
</comment>
<dbReference type="Pfam" id="PF12792">
    <property type="entry name" value="CSS-motif"/>
    <property type="match status" value="1"/>
</dbReference>
<dbReference type="PROSITE" id="PS50883">
    <property type="entry name" value="EAL"/>
    <property type="match status" value="1"/>
</dbReference>
<dbReference type="InterPro" id="IPR024744">
    <property type="entry name" value="CSS-motif_dom"/>
</dbReference>